<keyword evidence="13" id="KW-1185">Reference proteome</keyword>
<dbReference type="InterPro" id="IPR004358">
    <property type="entry name" value="Sig_transdc_His_kin-like_C"/>
</dbReference>
<dbReference type="InterPro" id="IPR003661">
    <property type="entry name" value="HisK_dim/P_dom"/>
</dbReference>
<dbReference type="SMART" id="SM00387">
    <property type="entry name" value="HATPase_c"/>
    <property type="match status" value="1"/>
</dbReference>
<dbReference type="EMBL" id="JBEGDP010000017">
    <property type="protein sequence ID" value="MEQ7848440.1"/>
    <property type="molecule type" value="Genomic_DNA"/>
</dbReference>
<evidence type="ECO:0000256" key="5">
    <source>
        <dbReference type="ARBA" id="ARBA00022679"/>
    </source>
</evidence>
<dbReference type="GO" id="GO:0005524">
    <property type="term" value="F:ATP binding"/>
    <property type="evidence" value="ECO:0007669"/>
    <property type="project" value="UniProtKB-KW"/>
</dbReference>
<accession>A0ABV1P100</accession>
<evidence type="ECO:0000256" key="1">
    <source>
        <dbReference type="ARBA" id="ARBA00000085"/>
    </source>
</evidence>
<dbReference type="Gene3D" id="3.30.450.40">
    <property type="match status" value="2"/>
</dbReference>
<keyword evidence="9" id="KW-0902">Two-component regulatory system</keyword>
<dbReference type="PANTHER" id="PTHR42878">
    <property type="entry name" value="TWO-COMPONENT HISTIDINE KINASE"/>
    <property type="match status" value="1"/>
</dbReference>
<name>A0ABV1P100_9ACTN</name>
<evidence type="ECO:0000313" key="13">
    <source>
        <dbReference type="Proteomes" id="UP001482520"/>
    </source>
</evidence>
<evidence type="ECO:0000256" key="4">
    <source>
        <dbReference type="ARBA" id="ARBA00022553"/>
    </source>
</evidence>
<sequence>MATQPAEGPSCVPARTHHPDLDDWSDASSRAALQLLVESVALMVGFDVATLSVVIDDDLVTVAYAGPEQHREAVLATDSVAILEPVVAAAESWGRFRFLRAEHHDGHLDGTWVRIETPVAGDDTDPQERWDPWDVLLALLTDAAGQVVGVLSLDGPLDGRRPDGVRRDLLERYAAHVEQALLSARDREEVGQRAARAQATHHLVRSTLAPEHQTPEELLEAALPLLVEGFAADAACVQLLDPAVAVPIHSRDGEPLRAPRSLRVIARALGPELVGPPRALVLRAGEPTRALAAHPGLDAHGQRLLQATSMGSALAVPVLRGTTYAGICVLSRAPGAGSWSPVDQQAALVVGGDLGTALAVAQVRQRERALLRELQEVDERRAQLIATLTHELRGPLTVVSGNLELLGMLGHPEPAATFEASIGRGVAKMRGVVDDLLRLAQADDRQRASLRTRVDLGALVRDVVGLYQATAGVAGVALEVGPGDPQAATTGDPVEVERLLDNVLTNALKYTDAGGRVVVSAERRGGEVALVVADDGIGISPEDQAGLFEPFVRSSDPAALRRPGTGLGLSIVAGIAQRHGGRVEVDSALGRGTTVTVVLLGCD</sequence>
<dbReference type="InterPro" id="IPR036890">
    <property type="entry name" value="HATPase_C_sf"/>
</dbReference>
<keyword evidence="4" id="KW-0597">Phosphoprotein</keyword>
<dbReference type="CDD" id="cd00082">
    <property type="entry name" value="HisKA"/>
    <property type="match status" value="1"/>
</dbReference>
<keyword evidence="6" id="KW-0547">Nucleotide-binding</keyword>
<dbReference type="Pfam" id="PF02518">
    <property type="entry name" value="HATPase_c"/>
    <property type="match status" value="1"/>
</dbReference>
<comment type="subcellular location">
    <subcellularLocation>
        <location evidence="2">Cell membrane</location>
    </subcellularLocation>
</comment>
<dbReference type="InterPro" id="IPR003594">
    <property type="entry name" value="HATPase_dom"/>
</dbReference>
<keyword evidence="7" id="KW-0418">Kinase</keyword>
<evidence type="ECO:0000259" key="11">
    <source>
        <dbReference type="PROSITE" id="PS50109"/>
    </source>
</evidence>
<dbReference type="Proteomes" id="UP001482520">
    <property type="component" value="Unassembled WGS sequence"/>
</dbReference>
<evidence type="ECO:0000313" key="12">
    <source>
        <dbReference type="EMBL" id="MEQ7848440.1"/>
    </source>
</evidence>
<evidence type="ECO:0000256" key="8">
    <source>
        <dbReference type="ARBA" id="ARBA00022840"/>
    </source>
</evidence>
<dbReference type="Gene3D" id="1.10.287.130">
    <property type="match status" value="1"/>
</dbReference>
<dbReference type="InterPro" id="IPR029016">
    <property type="entry name" value="GAF-like_dom_sf"/>
</dbReference>
<evidence type="ECO:0000256" key="9">
    <source>
        <dbReference type="ARBA" id="ARBA00023012"/>
    </source>
</evidence>
<dbReference type="Pfam" id="PF00512">
    <property type="entry name" value="HisKA"/>
    <property type="match status" value="1"/>
</dbReference>
<feature type="domain" description="Histidine kinase" evidence="11">
    <location>
        <begin position="387"/>
        <end position="599"/>
    </location>
</feature>
<dbReference type="SUPFAM" id="SSF47384">
    <property type="entry name" value="Homodimeric domain of signal transducing histidine kinase"/>
    <property type="match status" value="1"/>
</dbReference>
<dbReference type="Gene3D" id="3.30.565.10">
    <property type="entry name" value="Histidine kinase-like ATPase, C-terminal domain"/>
    <property type="match status" value="1"/>
</dbReference>
<dbReference type="PANTHER" id="PTHR42878:SF7">
    <property type="entry name" value="SENSOR HISTIDINE KINASE GLRK"/>
    <property type="match status" value="1"/>
</dbReference>
<evidence type="ECO:0000256" key="3">
    <source>
        <dbReference type="ARBA" id="ARBA00012438"/>
    </source>
</evidence>
<dbReference type="InterPro" id="IPR003018">
    <property type="entry name" value="GAF"/>
</dbReference>
<keyword evidence="5" id="KW-0808">Transferase</keyword>
<protein>
    <recommendedName>
        <fullName evidence="10">Sensor-like histidine kinase SenX3</fullName>
        <ecNumber evidence="3">2.7.13.3</ecNumber>
    </recommendedName>
</protein>
<dbReference type="InterPro" id="IPR036097">
    <property type="entry name" value="HisK_dim/P_sf"/>
</dbReference>
<dbReference type="SMART" id="SM00065">
    <property type="entry name" value="GAF"/>
    <property type="match status" value="2"/>
</dbReference>
<dbReference type="InterPro" id="IPR005467">
    <property type="entry name" value="His_kinase_dom"/>
</dbReference>
<organism evidence="12 13">
    <name type="scientific">Nocardioides kribbensis</name>
    <dbReference type="NCBI Taxonomy" id="305517"/>
    <lineage>
        <taxon>Bacteria</taxon>
        <taxon>Bacillati</taxon>
        <taxon>Actinomycetota</taxon>
        <taxon>Actinomycetes</taxon>
        <taxon>Propionibacteriales</taxon>
        <taxon>Nocardioidaceae</taxon>
        <taxon>Nocardioides</taxon>
    </lineage>
</organism>
<dbReference type="SUPFAM" id="SSF55874">
    <property type="entry name" value="ATPase domain of HSP90 chaperone/DNA topoisomerase II/histidine kinase"/>
    <property type="match status" value="1"/>
</dbReference>
<comment type="catalytic activity">
    <reaction evidence="1">
        <text>ATP + protein L-histidine = ADP + protein N-phospho-L-histidine.</text>
        <dbReference type="EC" id="2.7.13.3"/>
    </reaction>
</comment>
<evidence type="ECO:0000256" key="6">
    <source>
        <dbReference type="ARBA" id="ARBA00022741"/>
    </source>
</evidence>
<evidence type="ECO:0000256" key="7">
    <source>
        <dbReference type="ARBA" id="ARBA00022777"/>
    </source>
</evidence>
<reference evidence="12 13" key="1">
    <citation type="submission" date="2024-02" db="EMBL/GenBank/DDBJ databases">
        <title>Full genome sequence of Nocardioides kribbensis.</title>
        <authorList>
            <person name="Poletto B.L."/>
            <person name="Silva G."/>
            <person name="Galante D."/>
            <person name="Campos K.R."/>
            <person name="Santos M.B.N."/>
            <person name="Sacchi C.T."/>
        </authorList>
    </citation>
    <scope>NUCLEOTIDE SEQUENCE [LARGE SCALE GENOMIC DNA]</scope>
    <source>
        <strain evidence="12 13">O4R</strain>
    </source>
</reference>
<dbReference type="SUPFAM" id="SSF55781">
    <property type="entry name" value="GAF domain-like"/>
    <property type="match status" value="2"/>
</dbReference>
<dbReference type="PROSITE" id="PS50109">
    <property type="entry name" value="HIS_KIN"/>
    <property type="match status" value="1"/>
</dbReference>
<evidence type="ECO:0000256" key="2">
    <source>
        <dbReference type="ARBA" id="ARBA00004236"/>
    </source>
</evidence>
<dbReference type="RefSeq" id="WP_349805049.1">
    <property type="nucleotide sequence ID" value="NZ_JBEGDP010000017.1"/>
</dbReference>
<dbReference type="InterPro" id="IPR050351">
    <property type="entry name" value="BphY/WalK/GraS-like"/>
</dbReference>
<gene>
    <name evidence="12" type="ORF">V6R90_14240</name>
</gene>
<proteinExistence type="predicted"/>
<comment type="caution">
    <text evidence="12">The sequence shown here is derived from an EMBL/GenBank/DDBJ whole genome shotgun (WGS) entry which is preliminary data.</text>
</comment>
<evidence type="ECO:0000256" key="10">
    <source>
        <dbReference type="ARBA" id="ARBA00039401"/>
    </source>
</evidence>
<dbReference type="PRINTS" id="PR00344">
    <property type="entry name" value="BCTRLSENSOR"/>
</dbReference>
<keyword evidence="8 12" id="KW-0067">ATP-binding</keyword>
<dbReference type="SMART" id="SM00388">
    <property type="entry name" value="HisKA"/>
    <property type="match status" value="1"/>
</dbReference>
<dbReference type="CDD" id="cd00075">
    <property type="entry name" value="HATPase"/>
    <property type="match status" value="1"/>
</dbReference>
<dbReference type="EC" id="2.7.13.3" evidence="3"/>